<dbReference type="AlphaFoldDB" id="A0A1B9IV44"/>
<gene>
    <name evidence="1" type="ORF">L486_02052</name>
</gene>
<reference evidence="1 2" key="1">
    <citation type="submission" date="2013-07" db="EMBL/GenBank/DDBJ databases">
        <title>The Genome Sequence of Kwoniella mangroviensis CBS10435.</title>
        <authorList>
            <consortium name="The Broad Institute Genome Sequencing Platform"/>
            <person name="Cuomo C."/>
            <person name="Litvintseva A."/>
            <person name="Chen Y."/>
            <person name="Heitman J."/>
            <person name="Sun S."/>
            <person name="Springer D."/>
            <person name="Dromer F."/>
            <person name="Young S.K."/>
            <person name="Zeng Q."/>
            <person name="Gargeya S."/>
            <person name="Fitzgerald M."/>
            <person name="Abouelleil A."/>
            <person name="Alvarado L."/>
            <person name="Berlin A.M."/>
            <person name="Chapman S.B."/>
            <person name="Dewar J."/>
            <person name="Goldberg J."/>
            <person name="Griggs A."/>
            <person name="Gujja S."/>
            <person name="Hansen M."/>
            <person name="Howarth C."/>
            <person name="Imamovic A."/>
            <person name="Larimer J."/>
            <person name="McCowan C."/>
            <person name="Murphy C."/>
            <person name="Pearson M."/>
            <person name="Priest M."/>
            <person name="Roberts A."/>
            <person name="Saif S."/>
            <person name="Shea T."/>
            <person name="Sykes S."/>
            <person name="Wortman J."/>
            <person name="Nusbaum C."/>
            <person name="Birren B."/>
        </authorList>
    </citation>
    <scope>NUCLEOTIDE SEQUENCE [LARGE SCALE GENOMIC DNA]</scope>
    <source>
        <strain evidence="1 2">CBS 10435</strain>
    </source>
</reference>
<dbReference type="Proteomes" id="UP000092583">
    <property type="component" value="Unassembled WGS sequence"/>
</dbReference>
<dbReference type="EMBL" id="KI669460">
    <property type="protein sequence ID" value="OCF59387.1"/>
    <property type="molecule type" value="Genomic_DNA"/>
</dbReference>
<evidence type="ECO:0000313" key="1">
    <source>
        <dbReference type="EMBL" id="OCF59387.1"/>
    </source>
</evidence>
<protein>
    <submittedName>
        <fullName evidence="1">Uncharacterized protein</fullName>
    </submittedName>
</protein>
<reference evidence="2" key="2">
    <citation type="submission" date="2013-12" db="EMBL/GenBank/DDBJ databases">
        <title>Evolution of pathogenesis and genome organization in the Tremellales.</title>
        <authorList>
            <person name="Cuomo C."/>
            <person name="Litvintseva A."/>
            <person name="Heitman J."/>
            <person name="Chen Y."/>
            <person name="Sun S."/>
            <person name="Springer D."/>
            <person name="Dromer F."/>
            <person name="Young S."/>
            <person name="Zeng Q."/>
            <person name="Chapman S."/>
            <person name="Gujja S."/>
            <person name="Saif S."/>
            <person name="Birren B."/>
        </authorList>
    </citation>
    <scope>NUCLEOTIDE SEQUENCE [LARGE SCALE GENOMIC DNA]</scope>
    <source>
        <strain evidence="2">CBS 10435</strain>
    </source>
</reference>
<name>A0A1B9IV44_9TREE</name>
<proteinExistence type="predicted"/>
<keyword evidence="2" id="KW-1185">Reference proteome</keyword>
<evidence type="ECO:0000313" key="2">
    <source>
        <dbReference type="Proteomes" id="UP000092583"/>
    </source>
</evidence>
<organism evidence="1 2">
    <name type="scientific">Kwoniella mangroviensis CBS 10435</name>
    <dbReference type="NCBI Taxonomy" id="1331196"/>
    <lineage>
        <taxon>Eukaryota</taxon>
        <taxon>Fungi</taxon>
        <taxon>Dikarya</taxon>
        <taxon>Basidiomycota</taxon>
        <taxon>Agaricomycotina</taxon>
        <taxon>Tremellomycetes</taxon>
        <taxon>Tremellales</taxon>
        <taxon>Cryptococcaceae</taxon>
        <taxon>Kwoniella</taxon>
    </lineage>
</organism>
<accession>A0A1B9IV44</accession>
<sequence>MSDLPSTIPKRSWIETIQDGLCIASQQVTSDFKRFCSSLTQSGQQEWELINRSTRFVSAPTNGGRSFTEVTLDWKLTSYSSTKNTENPTIMASEFDLLYTDIPSRLDSQKEPEEDSTAEWGILHFEGAAPTSTNIDGILSYSPPIVEESMVRPRVVRRGNL</sequence>